<dbReference type="PANTHER" id="PTHR32332">
    <property type="entry name" value="2-NITROPROPANE DIOXYGENASE"/>
    <property type="match status" value="1"/>
</dbReference>
<keyword evidence="3" id="KW-0560">Oxidoreductase</keyword>
<dbReference type="Gene3D" id="3.20.20.70">
    <property type="entry name" value="Aldolase class I"/>
    <property type="match status" value="1"/>
</dbReference>
<evidence type="ECO:0000256" key="3">
    <source>
        <dbReference type="ARBA" id="ARBA00023002"/>
    </source>
</evidence>
<dbReference type="CDD" id="cd04730">
    <property type="entry name" value="NPD_like"/>
    <property type="match status" value="1"/>
</dbReference>
<organism evidence="4 5">
    <name type="scientific">Nocardia mexicana</name>
    <dbReference type="NCBI Taxonomy" id="279262"/>
    <lineage>
        <taxon>Bacteria</taxon>
        <taxon>Bacillati</taxon>
        <taxon>Actinomycetota</taxon>
        <taxon>Actinomycetes</taxon>
        <taxon>Mycobacteriales</taxon>
        <taxon>Nocardiaceae</taxon>
        <taxon>Nocardia</taxon>
    </lineage>
</organism>
<keyword evidence="1" id="KW-0285">Flavoprotein</keyword>
<comment type="caution">
    <text evidence="4">The sequence shown here is derived from an EMBL/GenBank/DDBJ whole genome shotgun (WGS) entry which is preliminary data.</text>
</comment>
<keyword evidence="5" id="KW-1185">Reference proteome</keyword>
<reference evidence="4 5" key="1">
    <citation type="submission" date="2018-07" db="EMBL/GenBank/DDBJ databases">
        <title>Genomic Encyclopedia of Type Strains, Phase IV (KMG-IV): sequencing the most valuable type-strain genomes for metagenomic binning, comparative biology and taxonomic classification.</title>
        <authorList>
            <person name="Goeker M."/>
        </authorList>
    </citation>
    <scope>NUCLEOTIDE SEQUENCE [LARGE SCALE GENOMIC DNA]</scope>
    <source>
        <strain evidence="4 5">DSM 44952</strain>
    </source>
</reference>
<evidence type="ECO:0000313" key="4">
    <source>
        <dbReference type="EMBL" id="RDI49139.1"/>
    </source>
</evidence>
<dbReference type="SUPFAM" id="SSF51412">
    <property type="entry name" value="Inosine monophosphate dehydrogenase (IMPDH)"/>
    <property type="match status" value="1"/>
</dbReference>
<dbReference type="Pfam" id="PF03060">
    <property type="entry name" value="NMO"/>
    <property type="match status" value="1"/>
</dbReference>
<dbReference type="STRING" id="1210089.GCA_001613165_00757"/>
<keyword evidence="4" id="KW-0223">Dioxygenase</keyword>
<dbReference type="Proteomes" id="UP000255355">
    <property type="component" value="Unassembled WGS sequence"/>
</dbReference>
<dbReference type="GO" id="GO:0018580">
    <property type="term" value="F:nitronate monooxygenase activity"/>
    <property type="evidence" value="ECO:0007669"/>
    <property type="project" value="InterPro"/>
</dbReference>
<dbReference type="InterPro" id="IPR004136">
    <property type="entry name" value="NMO"/>
</dbReference>
<name>A0A370H0R1_9NOCA</name>
<dbReference type="InterPro" id="IPR013785">
    <property type="entry name" value="Aldolase_TIM"/>
</dbReference>
<dbReference type="EMBL" id="QQAZ01000007">
    <property type="protein sequence ID" value="RDI49139.1"/>
    <property type="molecule type" value="Genomic_DNA"/>
</dbReference>
<dbReference type="GO" id="GO:0051213">
    <property type="term" value="F:dioxygenase activity"/>
    <property type="evidence" value="ECO:0007669"/>
    <property type="project" value="UniProtKB-KW"/>
</dbReference>
<gene>
    <name evidence="4" type="ORF">DFR68_107267</name>
</gene>
<sequence length="330" mass="34175">MAVDLLDRLHLDVPVAQAGMGGQLAGADLAAAVAAAGGLGTIGLMSPARLRAAIARVREEAPGRAVAVNLLMPFVRRGHVRLCIDERVDVAVVAFGGDEALVRELRDAGIFVVVMVGTGDEARQAVVWGADCLIAQGREAGGHLVGTVAALDFLPQALSIARGRPVLLAGGIATGADTLAAVSAGAAGVVAGTRFLLTDESGAHAEYRRRVIAARETVETTLFGFGWPARHRVIPNAATERWCRADGTPRRIPALLNAPSAAAARYSPQGSERALVRLQHPRLPLFSPASPLAGMPADWADRSALYAGESALRISRVVPAKQAVAELAGA</sequence>
<keyword evidence="2" id="KW-0288">FMN</keyword>
<accession>A0A370H0R1</accession>
<protein>
    <submittedName>
        <fullName evidence="4">NAD(P)H-dependent flavin oxidoreductase YrpB (Nitropropane dioxygenase family)</fullName>
    </submittedName>
</protein>
<evidence type="ECO:0000256" key="2">
    <source>
        <dbReference type="ARBA" id="ARBA00022643"/>
    </source>
</evidence>
<dbReference type="AlphaFoldDB" id="A0A370H0R1"/>
<proteinExistence type="predicted"/>
<evidence type="ECO:0000313" key="5">
    <source>
        <dbReference type="Proteomes" id="UP000255355"/>
    </source>
</evidence>
<evidence type="ECO:0000256" key="1">
    <source>
        <dbReference type="ARBA" id="ARBA00022630"/>
    </source>
</evidence>